<dbReference type="EMBL" id="PSQE01000006">
    <property type="protein sequence ID" value="RHN52143.1"/>
    <property type="molecule type" value="Genomic_DNA"/>
</dbReference>
<sequence length="195" mass="22418">MTYNVMVKGNVQYKQMDMARELFEAMPCWNVGSWNTMINGYDQKGNIAQVGKLFDMMANRDCTDHYEEVMDMLVKMKRDGESVNRSTLCGALSTCVRKAAFMLGKQLCNIPPISYWRFFSRTFPRANASLKLALAFGIMTIPAGKPMRVMKNLRVCEHYHNVIKYISKIVGRLIVSRDSHRFSHPSHSRTPCVLY</sequence>
<dbReference type="Proteomes" id="UP000265566">
    <property type="component" value="Chromosome 6"/>
</dbReference>
<evidence type="ECO:0000256" key="1">
    <source>
        <dbReference type="ARBA" id="ARBA00006643"/>
    </source>
</evidence>
<comment type="similarity">
    <text evidence="1">Belongs to the PPR family. PCMP-H subfamily.</text>
</comment>
<dbReference type="Gramene" id="rna36772">
    <property type="protein sequence ID" value="RHN52143.1"/>
    <property type="gene ID" value="gene36772"/>
</dbReference>
<name>A0A396HHT4_MEDTR</name>
<dbReference type="PANTHER" id="PTHR47926">
    <property type="entry name" value="PENTATRICOPEPTIDE REPEAT-CONTAINING PROTEIN"/>
    <property type="match status" value="1"/>
</dbReference>
<gene>
    <name evidence="5" type="ORF">MtrunA17_Chr6g0477191</name>
</gene>
<dbReference type="InterPro" id="IPR046960">
    <property type="entry name" value="PPR_At4g14850-like_plant"/>
</dbReference>
<dbReference type="GO" id="GO:0008270">
    <property type="term" value="F:zinc ion binding"/>
    <property type="evidence" value="ECO:0007669"/>
    <property type="project" value="InterPro"/>
</dbReference>
<evidence type="ECO:0000256" key="3">
    <source>
        <dbReference type="PROSITE-ProRule" id="PRU00708"/>
    </source>
</evidence>
<dbReference type="Pfam" id="PF14432">
    <property type="entry name" value="DYW_deaminase"/>
    <property type="match status" value="1"/>
</dbReference>
<dbReference type="Gene3D" id="1.25.40.10">
    <property type="entry name" value="Tetratricopeptide repeat domain"/>
    <property type="match status" value="1"/>
</dbReference>
<keyword evidence="2" id="KW-0677">Repeat</keyword>
<feature type="repeat" description="PPR" evidence="3">
    <location>
        <begin position="30"/>
        <end position="64"/>
    </location>
</feature>
<feature type="domain" description="DYW" evidence="4">
    <location>
        <begin position="128"/>
        <end position="192"/>
    </location>
</feature>
<evidence type="ECO:0000256" key="2">
    <source>
        <dbReference type="ARBA" id="ARBA00022737"/>
    </source>
</evidence>
<dbReference type="InterPro" id="IPR032867">
    <property type="entry name" value="DYW_dom"/>
</dbReference>
<evidence type="ECO:0000259" key="4">
    <source>
        <dbReference type="Pfam" id="PF14432"/>
    </source>
</evidence>
<evidence type="ECO:0000313" key="5">
    <source>
        <dbReference type="EMBL" id="RHN52143.1"/>
    </source>
</evidence>
<proteinExistence type="inferred from homology"/>
<dbReference type="PROSITE" id="PS51375">
    <property type="entry name" value="PPR"/>
    <property type="match status" value="1"/>
</dbReference>
<dbReference type="PANTHER" id="PTHR47926:SF468">
    <property type="entry name" value="PENTATRICOPEPTIDE REPEAT-CONTAINING PROTEIN"/>
    <property type="match status" value="1"/>
</dbReference>
<dbReference type="GO" id="GO:0009451">
    <property type="term" value="P:RNA modification"/>
    <property type="evidence" value="ECO:0007669"/>
    <property type="project" value="InterPro"/>
</dbReference>
<protein>
    <submittedName>
        <fullName evidence="5">Putative DYW domain-containing protein</fullName>
    </submittedName>
</protein>
<accession>A0A396HHT4</accession>
<dbReference type="Pfam" id="PF01535">
    <property type="entry name" value="PPR"/>
    <property type="match status" value="2"/>
</dbReference>
<dbReference type="AlphaFoldDB" id="A0A396HHT4"/>
<dbReference type="InterPro" id="IPR002885">
    <property type="entry name" value="PPR_rpt"/>
</dbReference>
<dbReference type="GO" id="GO:0003723">
    <property type="term" value="F:RNA binding"/>
    <property type="evidence" value="ECO:0007669"/>
    <property type="project" value="InterPro"/>
</dbReference>
<comment type="caution">
    <text evidence="5">The sequence shown here is derived from an EMBL/GenBank/DDBJ whole genome shotgun (WGS) entry which is preliminary data.</text>
</comment>
<reference evidence="5" key="1">
    <citation type="journal article" date="2018" name="Nat. Plants">
        <title>Whole-genome landscape of Medicago truncatula symbiotic genes.</title>
        <authorList>
            <person name="Pecrix Y."/>
            <person name="Gamas P."/>
            <person name="Carrere S."/>
        </authorList>
    </citation>
    <scope>NUCLEOTIDE SEQUENCE</scope>
    <source>
        <tissue evidence="5">Leaves</tissue>
    </source>
</reference>
<dbReference type="InterPro" id="IPR011990">
    <property type="entry name" value="TPR-like_helical_dom_sf"/>
</dbReference>
<organism evidence="5">
    <name type="scientific">Medicago truncatula</name>
    <name type="common">Barrel medic</name>
    <name type="synonym">Medicago tribuloides</name>
    <dbReference type="NCBI Taxonomy" id="3880"/>
    <lineage>
        <taxon>Eukaryota</taxon>
        <taxon>Viridiplantae</taxon>
        <taxon>Streptophyta</taxon>
        <taxon>Embryophyta</taxon>
        <taxon>Tracheophyta</taxon>
        <taxon>Spermatophyta</taxon>
        <taxon>Magnoliopsida</taxon>
        <taxon>eudicotyledons</taxon>
        <taxon>Gunneridae</taxon>
        <taxon>Pentapetalae</taxon>
        <taxon>rosids</taxon>
        <taxon>fabids</taxon>
        <taxon>Fabales</taxon>
        <taxon>Fabaceae</taxon>
        <taxon>Papilionoideae</taxon>
        <taxon>50 kb inversion clade</taxon>
        <taxon>NPAAA clade</taxon>
        <taxon>Hologalegina</taxon>
        <taxon>IRL clade</taxon>
        <taxon>Trifolieae</taxon>
        <taxon>Medicago</taxon>
    </lineage>
</organism>